<feature type="region of interest" description="Disordered" evidence="2">
    <location>
        <begin position="132"/>
        <end position="166"/>
    </location>
</feature>
<evidence type="ECO:0000313" key="4">
    <source>
        <dbReference type="Proteomes" id="UP001501585"/>
    </source>
</evidence>
<dbReference type="InterPro" id="IPR027417">
    <property type="entry name" value="P-loop_NTPase"/>
</dbReference>
<feature type="region of interest" description="Disordered" evidence="2">
    <location>
        <begin position="1245"/>
        <end position="1281"/>
    </location>
</feature>
<evidence type="ECO:0008006" key="5">
    <source>
        <dbReference type="Google" id="ProtNLM"/>
    </source>
</evidence>
<name>A0ABN2SWX6_9ACTN</name>
<dbReference type="PANTHER" id="PTHR23159">
    <property type="entry name" value="CENTROSOMAL PROTEIN 2"/>
    <property type="match status" value="1"/>
</dbReference>
<protein>
    <recommendedName>
        <fullName evidence="5">Exonuclease SbcC</fullName>
    </recommendedName>
</protein>
<reference evidence="3 4" key="1">
    <citation type="journal article" date="2019" name="Int. J. Syst. Evol. Microbiol.">
        <title>The Global Catalogue of Microorganisms (GCM) 10K type strain sequencing project: providing services to taxonomists for standard genome sequencing and annotation.</title>
        <authorList>
            <consortium name="The Broad Institute Genomics Platform"/>
            <consortium name="The Broad Institute Genome Sequencing Center for Infectious Disease"/>
            <person name="Wu L."/>
            <person name="Ma J."/>
        </authorList>
    </citation>
    <scope>NUCLEOTIDE SEQUENCE [LARGE SCALE GENOMIC DNA]</scope>
    <source>
        <strain evidence="3 4">JCM 15313</strain>
    </source>
</reference>
<evidence type="ECO:0000313" key="3">
    <source>
        <dbReference type="EMBL" id="GAA1993908.1"/>
    </source>
</evidence>
<proteinExistence type="predicted"/>
<feature type="coiled-coil region" evidence="1">
    <location>
        <begin position="1169"/>
        <end position="1196"/>
    </location>
</feature>
<keyword evidence="4" id="KW-1185">Reference proteome</keyword>
<feature type="coiled-coil region" evidence="1">
    <location>
        <begin position="1085"/>
        <end position="1119"/>
    </location>
</feature>
<feature type="compositionally biased region" description="Acidic residues" evidence="2">
    <location>
        <begin position="1253"/>
        <end position="1281"/>
    </location>
</feature>
<feature type="coiled-coil region" evidence="1">
    <location>
        <begin position="976"/>
        <end position="1003"/>
    </location>
</feature>
<keyword evidence="1" id="KW-0175">Coiled coil</keyword>
<comment type="caution">
    <text evidence="3">The sequence shown here is derived from an EMBL/GenBank/DDBJ whole genome shotgun (WGS) entry which is preliminary data.</text>
</comment>
<dbReference type="NCBIfam" id="TIGR02680">
    <property type="entry name" value="TIGR02680 family protein"/>
    <property type="match status" value="1"/>
</dbReference>
<dbReference type="Proteomes" id="UP001501585">
    <property type="component" value="Unassembled WGS sequence"/>
</dbReference>
<dbReference type="Gene3D" id="3.40.50.300">
    <property type="entry name" value="P-loop containing nucleotide triphosphate hydrolases"/>
    <property type="match status" value="1"/>
</dbReference>
<feature type="compositionally biased region" description="Basic and acidic residues" evidence="2">
    <location>
        <begin position="156"/>
        <end position="166"/>
    </location>
</feature>
<dbReference type="PANTHER" id="PTHR23159:SF31">
    <property type="entry name" value="CENTROSOME-ASSOCIATED PROTEIN CEP250 ISOFORM X1"/>
    <property type="match status" value="1"/>
</dbReference>
<dbReference type="EMBL" id="BAAAPC010000007">
    <property type="protein sequence ID" value="GAA1993908.1"/>
    <property type="molecule type" value="Genomic_DNA"/>
</dbReference>
<feature type="compositionally biased region" description="Low complexity" evidence="2">
    <location>
        <begin position="133"/>
        <end position="154"/>
    </location>
</feature>
<gene>
    <name evidence="3" type="ORF">GCM10009799_19850</name>
</gene>
<sequence length="1630" mass="175847">MREERERVGGAVNAIERAEASMPPAGGRDASGENAGSMIEGAETSMSDLDDPIASVMRRVRSMGPAQADDDLTVPSAPHSSDEADAAEDTGVDPLGSPDADPDESEGSATPSSNGHDPALAGTAVEERADVGDTAASDTEATAAPDGPAGASADRPSPKDGGPDRARRYRLNRAGICNVWQYDDHTFDFADGRLLLRGRNGTGKSKALEMLLPFLLDGDARRLDTTGTSRTSLRWLMLDGRTTAEGHDGGDGAGRGDEDGDTAPTTSLLGYLWVEFACDSDTDASAYLTLGAAITASADTGARSVFFVTDRRVGTDLSLVVDDRPVPIDRLRAEVGQDNCYDTAVTYRARVMRDLFGMDDPVRYRNLIHLLYRLRRPTIGERLEAGELVSVLAEALPPMDETVLDEVARNIADLEEARDRLTSLGTAREQVSAFLADYRSYLRGTLRTEAHTVREQIVEYQRRDAEVARLTDELDELVAAESAVQEERDRLRRTRDTAASDADTLTSGAMAEAGVSVQEHEARQAAVGAYIRAAEAAWTAAGYALMSEERAKERLAGDIASIERALSGLQRLHSEMEETARAGGIDPGTLGQVPEPVPTILAPRESVTHVDLEGLEQAVERDPVAGIDLVELRGRLAELHDMLGYADGAAAARAETAAALRDRAIERAAAERREAALESEAEAAESALERAAERERSAIDALRTASADYAGRVRAWTTRLREVAPDADLNEAIAALEEHVELPLDDARRVLDADVPANVARAAHEMVDPLLRDLRTRRDTAVGEERELAAELDELADRKDKGEEHIPAARPQWATAPRRSNVGIPFYLAVDFTPELTTSERAGLEAALEASGLLSGWITADGAVVDPGTRDLVLTPSRQANGRTLLDALTPADMGDSGVAPRTVEALLCSIGLLPAPGEEVVDPQPRHRRDSASPPASAVSLDGRWRLGVTSGAHFKSAPEYIGADVRAETYERHVANIDRRIDIAEALLAEAGERRSDIEQKHAALVATVRDLPDAGGLAAAWAALDNARSWLADAKRDHTTATDAAETARRDALALRSEMAEPASEHALPTAPEQLTGVLTVLDRLRVQVAAAYRDLEALAVQLEEYQRHTADWERTRSDRIIAEDARTAAIGDMITVRRQIELTDRARVAAPEQIETAVGEVRGRMEEAEKHLPEVERAAQQARDDRVAAETRLDTAVFERAGQARRACAAGAGLHRMIEDADGRPDTTLLVAAGLADVAPLAGRSQTESPDDAEDSADPAAEEATDDAGAEDAEDPDALAERVRELDALVAAIEAGLGEGADDPPIDDSGILRRREELHRLLASSGAVGARTELTEPAGLKRVTVHDDGGSYDITDYADRLDRAIAQAEEAVLIREEEAFERHLLGELAGHLSQQIDAARALISSMNEVLGDVTTSQGLGVRLEWDLAPDADEDIQAVVPLLARPAAQRTRVESTRLRDALRRCIEAIRRLDPTATGGAQLRAALDYRSWFAFTVYVTNAAHPEHERRLSHRTALSQGEQRVIAYLVLFAAAAAQFDALAEHAPTAPRLILLDDAFAKVDEPTHGRLLGLLVELDLDFVLTSERVWGCFPNVPSLHIYECLRDPSVPGIATLHFSWDGRRRRLIGV</sequence>
<feature type="region of interest" description="Disordered" evidence="2">
    <location>
        <begin position="919"/>
        <end position="939"/>
    </location>
</feature>
<feature type="coiled-coil region" evidence="1">
    <location>
        <begin position="667"/>
        <end position="694"/>
    </location>
</feature>
<evidence type="ECO:0000256" key="2">
    <source>
        <dbReference type="SAM" id="MobiDB-lite"/>
    </source>
</evidence>
<accession>A0ABN2SWX6</accession>
<organism evidence="3 4">
    <name type="scientific">Nocardiopsis rhodophaea</name>
    <dbReference type="NCBI Taxonomy" id="280238"/>
    <lineage>
        <taxon>Bacteria</taxon>
        <taxon>Bacillati</taxon>
        <taxon>Actinomycetota</taxon>
        <taxon>Actinomycetes</taxon>
        <taxon>Streptosporangiales</taxon>
        <taxon>Nocardiopsidaceae</taxon>
        <taxon>Nocardiopsis</taxon>
    </lineage>
</organism>
<dbReference type="SUPFAM" id="SSF52540">
    <property type="entry name" value="P-loop containing nucleoside triphosphate hydrolases"/>
    <property type="match status" value="1"/>
</dbReference>
<feature type="coiled-coil region" evidence="1">
    <location>
        <begin position="460"/>
        <end position="497"/>
    </location>
</feature>
<dbReference type="Pfam" id="PF13558">
    <property type="entry name" value="SbcC_Walker_B"/>
    <property type="match status" value="1"/>
</dbReference>
<feature type="region of interest" description="Disordered" evidence="2">
    <location>
        <begin position="1"/>
        <end position="120"/>
    </location>
</feature>
<evidence type="ECO:0000256" key="1">
    <source>
        <dbReference type="SAM" id="Coils"/>
    </source>
</evidence>
<dbReference type="InterPro" id="IPR013496">
    <property type="entry name" value="CHP02680"/>
</dbReference>